<evidence type="ECO:0000259" key="10">
    <source>
        <dbReference type="PROSITE" id="PS50056"/>
    </source>
</evidence>
<dbReference type="InterPro" id="IPR000387">
    <property type="entry name" value="Tyr_Pase_dom"/>
</dbReference>
<dbReference type="PANTHER" id="PTHR19134">
    <property type="entry name" value="RECEPTOR-TYPE TYROSINE-PROTEIN PHOSPHATASE"/>
    <property type="match status" value="1"/>
</dbReference>
<keyword evidence="7" id="KW-0472">Membrane</keyword>
<proteinExistence type="inferred from homology"/>
<dbReference type="EC" id="3.1.3.48" evidence="2"/>
<feature type="signal peptide" evidence="8">
    <location>
        <begin position="1"/>
        <end position="28"/>
    </location>
</feature>
<dbReference type="PROSITE" id="PS50055">
    <property type="entry name" value="TYR_PHOSPHATASE_PTP"/>
    <property type="match status" value="2"/>
</dbReference>
<dbReference type="Pfam" id="PF00102">
    <property type="entry name" value="Y_phosphatase"/>
    <property type="match status" value="2"/>
</dbReference>
<name>A0A8W8P054_MAGGI</name>
<feature type="chain" id="PRO_5036487258" description="protein-tyrosine-phosphatase" evidence="8">
    <location>
        <begin position="29"/>
        <end position="848"/>
    </location>
</feature>
<feature type="domain" description="Tyrosine-protein phosphatase" evidence="9">
    <location>
        <begin position="302"/>
        <end position="555"/>
    </location>
</feature>
<evidence type="ECO:0000256" key="4">
    <source>
        <dbReference type="ARBA" id="ARBA00022912"/>
    </source>
</evidence>
<feature type="transmembrane region" description="Helical" evidence="7">
    <location>
        <begin position="162"/>
        <end position="186"/>
    </location>
</feature>
<accession>A0A8W8P054</accession>
<evidence type="ECO:0000256" key="6">
    <source>
        <dbReference type="SAM" id="MobiDB-lite"/>
    </source>
</evidence>
<evidence type="ECO:0000313" key="11">
    <source>
        <dbReference type="EnsemblMetazoa" id="G8687.1:cds"/>
    </source>
</evidence>
<keyword evidence="7" id="KW-1133">Transmembrane helix</keyword>
<keyword evidence="8" id="KW-0732">Signal</keyword>
<dbReference type="SUPFAM" id="SSF52799">
    <property type="entry name" value="(Phosphotyrosine protein) phosphatases II"/>
    <property type="match status" value="2"/>
</dbReference>
<dbReference type="AlphaFoldDB" id="A0A8W8P054"/>
<evidence type="ECO:0000256" key="1">
    <source>
        <dbReference type="ARBA" id="ARBA00009580"/>
    </source>
</evidence>
<dbReference type="Proteomes" id="UP000005408">
    <property type="component" value="Unassembled WGS sequence"/>
</dbReference>
<evidence type="ECO:0000256" key="5">
    <source>
        <dbReference type="ARBA" id="ARBA00051722"/>
    </source>
</evidence>
<dbReference type="Gene3D" id="2.170.300.10">
    <property type="entry name" value="Tie2 ligand-binding domain superfamily"/>
    <property type="match status" value="1"/>
</dbReference>
<feature type="domain" description="Tyrosine specific protein phosphatases" evidence="10">
    <location>
        <begin position="754"/>
        <end position="826"/>
    </location>
</feature>
<reference evidence="11" key="1">
    <citation type="submission" date="2022-08" db="UniProtKB">
        <authorList>
            <consortium name="EnsemblMetazoa"/>
        </authorList>
    </citation>
    <scope>IDENTIFICATION</scope>
    <source>
        <strain evidence="11">05x7-T-G4-1.051#20</strain>
    </source>
</reference>
<evidence type="ECO:0000256" key="7">
    <source>
        <dbReference type="SAM" id="Phobius"/>
    </source>
</evidence>
<feature type="domain" description="Tyrosine-protein phosphatase" evidence="9">
    <location>
        <begin position="615"/>
        <end position="835"/>
    </location>
</feature>
<dbReference type="PROSITE" id="PS00383">
    <property type="entry name" value="TYR_PHOSPHATASE_1"/>
    <property type="match status" value="1"/>
</dbReference>
<dbReference type="FunFam" id="3.90.190.10:FF:000102">
    <property type="entry name" value="Receptor-type tyrosine-protein phosphatase"/>
    <property type="match status" value="1"/>
</dbReference>
<evidence type="ECO:0000259" key="9">
    <source>
        <dbReference type="PROSITE" id="PS50055"/>
    </source>
</evidence>
<evidence type="ECO:0000256" key="3">
    <source>
        <dbReference type="ARBA" id="ARBA00022801"/>
    </source>
</evidence>
<dbReference type="SMART" id="SM00194">
    <property type="entry name" value="PTPc"/>
    <property type="match status" value="2"/>
</dbReference>
<dbReference type="PRINTS" id="PR00700">
    <property type="entry name" value="PRTYPHPHTASE"/>
</dbReference>
<dbReference type="InterPro" id="IPR016130">
    <property type="entry name" value="Tyr_Pase_AS"/>
</dbReference>
<feature type="region of interest" description="Disordered" evidence="6">
    <location>
        <begin position="238"/>
        <end position="257"/>
    </location>
</feature>
<keyword evidence="12" id="KW-1185">Reference proteome</keyword>
<dbReference type="PROSITE" id="PS50056">
    <property type="entry name" value="TYR_PHOSPHATASE_2"/>
    <property type="match status" value="2"/>
</dbReference>
<keyword evidence="3" id="KW-0378">Hydrolase</keyword>
<evidence type="ECO:0000256" key="8">
    <source>
        <dbReference type="SAM" id="SignalP"/>
    </source>
</evidence>
<feature type="domain" description="Tyrosine specific protein phosphatases" evidence="10">
    <location>
        <begin position="474"/>
        <end position="546"/>
    </location>
</feature>
<dbReference type="Gene3D" id="3.90.190.10">
    <property type="entry name" value="Protein tyrosine phosphatase superfamily"/>
    <property type="match status" value="2"/>
</dbReference>
<sequence length="848" mass="96989">MQTLKRYIDMLVMLYLPILLFLKSDVFAFENMALHNYYSKFAYYELCELEVYGCSREGVYGVQCDQQCPINCQDRRCDINTGHCLGCLPGYKGSICDQGQCDGGCIPGWKGATCNETCDETFYGINCTQSCGTNCVNYSCNHLTGICNVYFQPLRDTDPNNLPGVIGGTTAAIIIIILIVVFLVLYKRIRSSSVKKRNEQYTNAAQNTMAFSNLYQTIHTHVEENEGVINTEMEQTLGETNKPKKVRKSRHPKDGDLDVDEMIHEENPYGDFYVNEEPIHDVAISYLGKTIEEKSKNKDDGFKKEYATLLYGEKYPCDVAKLPVNIPKNRFKTTFPYDHSRVVLADKRADYINANYIDGITEENMYIATQGPKQNTVADFWLMMWQEKVEQVVMLTNIMEGNKWKCVQYWPNLQTSMECGSFSIHSMEEKQYAFYIVRKFTVTNKKCKDDRRTITQYHYTAWPDHGIPEPLCLLLFHDHVTRTQNGGHTGPVLVHCSAGIGRTGTYIAIDAFSEGRKTQNKINIAEYIKKMRRNRMNMVQTYEQYKTIFLTLLELFRAPPAVLSATEFLQKNQTEIKPANSSAFKKELQRLLAVRPQYTEKDYKVTSQFHDPSASIHPLDKYVLFLTSNVPDRGSYINAIKVPSFTNQNAFIITNYPTQDNAVDFLRLITDYDSEVVVCMEPLCNVESANEWLPTTARTKQVTPFTVKLQHEQTTEIKSSKIEINKKGFNDKAWSVEITEPLNGLQENNSKTVTHILGLVSFARNTETEGPIVVMSRDGAALCGVFCAVYNLIQQLTIDEEIDVFSVVRLLQTRRPELCSTMREYQLLNETLQSFITSHMGENIYYNQ</sequence>
<dbReference type="EnsemblMetazoa" id="G8687.1">
    <property type="protein sequence ID" value="G8687.1:cds"/>
    <property type="gene ID" value="G8687"/>
</dbReference>
<dbReference type="CDD" id="cd00047">
    <property type="entry name" value="PTPc"/>
    <property type="match status" value="1"/>
</dbReference>
<comment type="catalytic activity">
    <reaction evidence="5">
        <text>O-phospho-L-tyrosyl-[protein] + H2O = L-tyrosyl-[protein] + phosphate</text>
        <dbReference type="Rhea" id="RHEA:10684"/>
        <dbReference type="Rhea" id="RHEA-COMP:10136"/>
        <dbReference type="Rhea" id="RHEA-COMP:20101"/>
        <dbReference type="ChEBI" id="CHEBI:15377"/>
        <dbReference type="ChEBI" id="CHEBI:43474"/>
        <dbReference type="ChEBI" id="CHEBI:46858"/>
        <dbReference type="ChEBI" id="CHEBI:61978"/>
        <dbReference type="EC" id="3.1.3.48"/>
    </reaction>
</comment>
<dbReference type="InterPro" id="IPR000242">
    <property type="entry name" value="PTP_cat"/>
</dbReference>
<keyword evidence="7" id="KW-0812">Transmembrane</keyword>
<dbReference type="SMART" id="SM00404">
    <property type="entry name" value="PTPc_motif"/>
    <property type="match status" value="2"/>
</dbReference>
<evidence type="ECO:0000256" key="2">
    <source>
        <dbReference type="ARBA" id="ARBA00013064"/>
    </source>
</evidence>
<dbReference type="InterPro" id="IPR003595">
    <property type="entry name" value="Tyr_Pase_cat"/>
</dbReference>
<organism evidence="11 12">
    <name type="scientific">Magallana gigas</name>
    <name type="common">Pacific oyster</name>
    <name type="synonym">Crassostrea gigas</name>
    <dbReference type="NCBI Taxonomy" id="29159"/>
    <lineage>
        <taxon>Eukaryota</taxon>
        <taxon>Metazoa</taxon>
        <taxon>Spiralia</taxon>
        <taxon>Lophotrochozoa</taxon>
        <taxon>Mollusca</taxon>
        <taxon>Bivalvia</taxon>
        <taxon>Autobranchia</taxon>
        <taxon>Pteriomorphia</taxon>
        <taxon>Ostreida</taxon>
        <taxon>Ostreoidea</taxon>
        <taxon>Ostreidae</taxon>
        <taxon>Magallana</taxon>
    </lineage>
</organism>
<dbReference type="PANTHER" id="PTHR19134:SF562">
    <property type="entry name" value="PROTEIN-TYROSINE-PHOSPHATASE"/>
    <property type="match status" value="1"/>
</dbReference>
<comment type="similarity">
    <text evidence="1">Belongs to the protein-tyrosine phosphatase family.</text>
</comment>
<evidence type="ECO:0000313" key="12">
    <source>
        <dbReference type="Proteomes" id="UP000005408"/>
    </source>
</evidence>
<dbReference type="GO" id="GO:0004725">
    <property type="term" value="F:protein tyrosine phosphatase activity"/>
    <property type="evidence" value="ECO:0007669"/>
    <property type="project" value="UniProtKB-EC"/>
</dbReference>
<protein>
    <recommendedName>
        <fullName evidence="2">protein-tyrosine-phosphatase</fullName>
        <ecNumber evidence="2">3.1.3.48</ecNumber>
    </recommendedName>
</protein>
<dbReference type="InterPro" id="IPR029021">
    <property type="entry name" value="Prot-tyrosine_phosphatase-like"/>
</dbReference>
<keyword evidence="4" id="KW-0904">Protein phosphatase</keyword>
<dbReference type="InterPro" id="IPR050348">
    <property type="entry name" value="Protein-Tyr_Phosphatase"/>
</dbReference>